<gene>
    <name evidence="2" type="ORF">GCM10010885_14610</name>
</gene>
<name>A0A917NLF4_9BACL</name>
<reference evidence="2" key="1">
    <citation type="journal article" date="2014" name="Int. J. Syst. Evol. Microbiol.">
        <title>Complete genome sequence of Corynebacterium casei LMG S-19264T (=DSM 44701T), isolated from a smear-ripened cheese.</title>
        <authorList>
            <consortium name="US DOE Joint Genome Institute (JGI-PGF)"/>
            <person name="Walter F."/>
            <person name="Albersmeier A."/>
            <person name="Kalinowski J."/>
            <person name="Ruckert C."/>
        </authorList>
    </citation>
    <scope>NUCLEOTIDE SEQUENCE</scope>
    <source>
        <strain evidence="2">JCM 18487</strain>
    </source>
</reference>
<dbReference type="AlphaFoldDB" id="A0A917NLF4"/>
<keyword evidence="3" id="KW-1185">Reference proteome</keyword>
<dbReference type="Proteomes" id="UP000637695">
    <property type="component" value="Unassembled WGS sequence"/>
</dbReference>
<proteinExistence type="predicted"/>
<comment type="caution">
    <text evidence="2">The sequence shown here is derived from an EMBL/GenBank/DDBJ whole genome shotgun (WGS) entry which is preliminary data.</text>
</comment>
<evidence type="ECO:0000256" key="1">
    <source>
        <dbReference type="SAM" id="MobiDB-lite"/>
    </source>
</evidence>
<evidence type="ECO:0000313" key="3">
    <source>
        <dbReference type="Proteomes" id="UP000637695"/>
    </source>
</evidence>
<feature type="region of interest" description="Disordered" evidence="1">
    <location>
        <begin position="1"/>
        <end position="22"/>
    </location>
</feature>
<protein>
    <submittedName>
        <fullName evidence="2">Uncharacterized protein</fullName>
    </submittedName>
</protein>
<dbReference type="EMBL" id="BMOY01000020">
    <property type="protein sequence ID" value="GGJ06557.1"/>
    <property type="molecule type" value="Genomic_DNA"/>
</dbReference>
<reference evidence="2" key="2">
    <citation type="submission" date="2020-09" db="EMBL/GenBank/DDBJ databases">
        <authorList>
            <person name="Sun Q."/>
            <person name="Ohkuma M."/>
        </authorList>
    </citation>
    <scope>NUCLEOTIDE SEQUENCE</scope>
    <source>
        <strain evidence="2">JCM 18487</strain>
    </source>
</reference>
<sequence>MAGRKQPVRQVRAEKPGATGDQDVHARIPLCTRADTMARCGQDKWFMDLMQGTGGTATDK</sequence>
<organism evidence="2 3">
    <name type="scientific">Alicyclobacillus cellulosilyticus</name>
    <dbReference type="NCBI Taxonomy" id="1003997"/>
    <lineage>
        <taxon>Bacteria</taxon>
        <taxon>Bacillati</taxon>
        <taxon>Bacillota</taxon>
        <taxon>Bacilli</taxon>
        <taxon>Bacillales</taxon>
        <taxon>Alicyclobacillaceae</taxon>
        <taxon>Alicyclobacillus</taxon>
    </lineage>
</organism>
<accession>A0A917NLF4</accession>
<evidence type="ECO:0000313" key="2">
    <source>
        <dbReference type="EMBL" id="GGJ06557.1"/>
    </source>
</evidence>